<evidence type="ECO:0000256" key="3">
    <source>
        <dbReference type="ARBA" id="ARBA00012944"/>
    </source>
</evidence>
<dbReference type="PANTHER" id="PTHR11435:SF1">
    <property type="entry name" value="NADH-UBIQUINONE OXIDOREDUCTASE CHAIN 6"/>
    <property type="match status" value="1"/>
</dbReference>
<sequence>MLMWLHTLNWIISITLLFSKHPLSIGFMLIIQTIIVSLTSGFFYFNFWFSYILFLVMISGMLIMFIYMTSVASNEKFFMVKSKMLILGVLFSTMVLSLALLSDKFYSNLAQASLEFSELSDLNLNSSLNKFFNPPFTQISILIMIFLLLTLIIVVKMTDKPFGPLRQK</sequence>
<gene>
    <name evidence="17" type="primary">ND6</name>
</gene>
<accession>A0A8F5A2I3</accession>
<feature type="transmembrane region" description="Helical" evidence="16">
    <location>
        <begin position="84"/>
        <end position="101"/>
    </location>
</feature>
<keyword evidence="8" id="KW-1278">Translocase</keyword>
<name>A0A8F5A2I3_9CUCU</name>
<keyword evidence="7 16" id="KW-0812">Transmembrane</keyword>
<dbReference type="GO" id="GO:0008137">
    <property type="term" value="F:NADH dehydrogenase (ubiquinone) activity"/>
    <property type="evidence" value="ECO:0007669"/>
    <property type="project" value="UniProtKB-EC"/>
</dbReference>
<reference evidence="17" key="1">
    <citation type="submission" date="2019-09" db="EMBL/GenBank/DDBJ databases">
        <authorList>
            <person name="Song X."/>
        </authorList>
    </citation>
    <scope>NUCLEOTIDE SEQUENCE</scope>
    <source>
        <strain evidence="17">YSSYXD201907</strain>
    </source>
</reference>
<keyword evidence="6" id="KW-0679">Respiratory chain</keyword>
<evidence type="ECO:0000256" key="12">
    <source>
        <dbReference type="ARBA" id="ARBA00023128"/>
    </source>
</evidence>
<evidence type="ECO:0000256" key="15">
    <source>
        <dbReference type="ARBA" id="ARBA00049551"/>
    </source>
</evidence>
<evidence type="ECO:0000256" key="2">
    <source>
        <dbReference type="ARBA" id="ARBA00005698"/>
    </source>
</evidence>
<proteinExistence type="inferred from homology"/>
<keyword evidence="9" id="KW-0249">Electron transport</keyword>
<evidence type="ECO:0000256" key="6">
    <source>
        <dbReference type="ARBA" id="ARBA00022660"/>
    </source>
</evidence>
<comment type="similarity">
    <text evidence="2">Belongs to the complex I subunit 6 family.</text>
</comment>
<evidence type="ECO:0000313" key="17">
    <source>
        <dbReference type="EMBL" id="QXG82901.1"/>
    </source>
</evidence>
<keyword evidence="10 16" id="KW-1133">Transmembrane helix</keyword>
<keyword evidence="11" id="KW-0520">NAD</keyword>
<evidence type="ECO:0000256" key="8">
    <source>
        <dbReference type="ARBA" id="ARBA00022967"/>
    </source>
</evidence>
<keyword evidence="13 16" id="KW-0472">Membrane</keyword>
<evidence type="ECO:0000256" key="14">
    <source>
        <dbReference type="ARBA" id="ARBA00031019"/>
    </source>
</evidence>
<comment type="subcellular location">
    <subcellularLocation>
        <location evidence="1">Mitochondrion membrane</location>
        <topology evidence="1">Multi-pass membrane protein</topology>
    </subcellularLocation>
</comment>
<feature type="transmembrane region" description="Helical" evidence="16">
    <location>
        <begin position="21"/>
        <end position="45"/>
    </location>
</feature>
<organism evidence="17">
    <name type="scientific">Polygraphus poligraphus</name>
    <dbReference type="NCBI Taxonomy" id="516982"/>
    <lineage>
        <taxon>Eukaryota</taxon>
        <taxon>Metazoa</taxon>
        <taxon>Ecdysozoa</taxon>
        <taxon>Arthropoda</taxon>
        <taxon>Hexapoda</taxon>
        <taxon>Insecta</taxon>
        <taxon>Pterygota</taxon>
        <taxon>Neoptera</taxon>
        <taxon>Endopterygota</taxon>
        <taxon>Coleoptera</taxon>
        <taxon>Polyphaga</taxon>
        <taxon>Cucujiformia</taxon>
        <taxon>Curculionidae</taxon>
        <taxon>Scolytinae</taxon>
        <taxon>Polygraphus</taxon>
    </lineage>
</organism>
<evidence type="ECO:0000256" key="5">
    <source>
        <dbReference type="ARBA" id="ARBA00022448"/>
    </source>
</evidence>
<evidence type="ECO:0000256" key="7">
    <source>
        <dbReference type="ARBA" id="ARBA00022692"/>
    </source>
</evidence>
<geneLocation type="mitochondrion" evidence="17"/>
<dbReference type="CTD" id="4541"/>
<dbReference type="RefSeq" id="YP_010269883.1">
    <property type="nucleotide sequence ID" value="NC_060713.1"/>
</dbReference>
<evidence type="ECO:0000256" key="4">
    <source>
        <dbReference type="ARBA" id="ARBA00021095"/>
    </source>
</evidence>
<evidence type="ECO:0000256" key="13">
    <source>
        <dbReference type="ARBA" id="ARBA00023136"/>
    </source>
</evidence>
<evidence type="ECO:0000256" key="1">
    <source>
        <dbReference type="ARBA" id="ARBA00004225"/>
    </source>
</evidence>
<comment type="catalytic activity">
    <reaction evidence="15">
        <text>a ubiquinone + NADH + 5 H(+)(in) = a ubiquinol + NAD(+) + 4 H(+)(out)</text>
        <dbReference type="Rhea" id="RHEA:29091"/>
        <dbReference type="Rhea" id="RHEA-COMP:9565"/>
        <dbReference type="Rhea" id="RHEA-COMP:9566"/>
        <dbReference type="ChEBI" id="CHEBI:15378"/>
        <dbReference type="ChEBI" id="CHEBI:16389"/>
        <dbReference type="ChEBI" id="CHEBI:17976"/>
        <dbReference type="ChEBI" id="CHEBI:57540"/>
        <dbReference type="ChEBI" id="CHEBI:57945"/>
        <dbReference type="EC" id="7.1.1.2"/>
    </reaction>
</comment>
<dbReference type="InterPro" id="IPR050269">
    <property type="entry name" value="ComplexI_Subunit6"/>
</dbReference>
<evidence type="ECO:0000256" key="9">
    <source>
        <dbReference type="ARBA" id="ARBA00022982"/>
    </source>
</evidence>
<feature type="transmembrane region" description="Helical" evidence="16">
    <location>
        <begin position="136"/>
        <end position="158"/>
    </location>
</feature>
<keyword evidence="12 17" id="KW-0496">Mitochondrion</keyword>
<evidence type="ECO:0000256" key="11">
    <source>
        <dbReference type="ARBA" id="ARBA00023027"/>
    </source>
</evidence>
<feature type="transmembrane region" description="Helical" evidence="16">
    <location>
        <begin position="51"/>
        <end position="72"/>
    </location>
</feature>
<dbReference type="GO" id="GO:0031966">
    <property type="term" value="C:mitochondrial membrane"/>
    <property type="evidence" value="ECO:0007669"/>
    <property type="project" value="UniProtKB-SubCell"/>
</dbReference>
<dbReference type="PANTHER" id="PTHR11435">
    <property type="entry name" value="NADH UBIQUINONE OXIDOREDUCTASE SUBUNIT ND6"/>
    <property type="match status" value="1"/>
</dbReference>
<dbReference type="EMBL" id="MN528600">
    <property type="protein sequence ID" value="QXG82901.1"/>
    <property type="molecule type" value="Genomic_DNA"/>
</dbReference>
<keyword evidence="5" id="KW-0813">Transport</keyword>
<dbReference type="GeneID" id="70623836"/>
<evidence type="ECO:0000256" key="10">
    <source>
        <dbReference type="ARBA" id="ARBA00022989"/>
    </source>
</evidence>
<dbReference type="EC" id="7.1.1.2" evidence="3"/>
<protein>
    <recommendedName>
        <fullName evidence="4">NADH-ubiquinone oxidoreductase chain 6</fullName>
        <ecNumber evidence="3">7.1.1.2</ecNumber>
    </recommendedName>
    <alternativeName>
        <fullName evidence="14">NADH dehydrogenase subunit 6</fullName>
    </alternativeName>
</protein>
<evidence type="ECO:0000256" key="16">
    <source>
        <dbReference type="SAM" id="Phobius"/>
    </source>
</evidence>
<dbReference type="AlphaFoldDB" id="A0A8F5A2I3"/>